<accession>A0A939H7H0</accession>
<gene>
    <name evidence="1" type="ORF">J3A84_02340</name>
</gene>
<dbReference type="EMBL" id="JAFNJU010000001">
    <property type="protein sequence ID" value="MBO1263884.1"/>
    <property type="molecule type" value="Genomic_DNA"/>
</dbReference>
<sequence>MEIIITIGIVAAALFFLMKKIRATKNADCSTCRTCDTDCSIYTPERAMGIEFINREEEKKTADN</sequence>
<keyword evidence="2" id="KW-1185">Reference proteome</keyword>
<dbReference type="AlphaFoldDB" id="A0A939H7H0"/>
<proteinExistence type="predicted"/>
<reference evidence="1" key="1">
    <citation type="submission" date="2021-03" db="EMBL/GenBank/DDBJ databases">
        <title>Proteiniclasticum marinus sp. nov., isolated from tidal flat sediment.</title>
        <authorList>
            <person name="Namirimu T."/>
            <person name="Yang J.-A."/>
            <person name="Yang S.-H."/>
            <person name="Kim Y.-J."/>
            <person name="Kwon K.K."/>
        </authorList>
    </citation>
    <scope>NUCLEOTIDE SEQUENCE</scope>
    <source>
        <strain evidence="1">SCR006</strain>
    </source>
</reference>
<evidence type="ECO:0000313" key="2">
    <source>
        <dbReference type="Proteomes" id="UP000664218"/>
    </source>
</evidence>
<dbReference type="RefSeq" id="WP_207598382.1">
    <property type="nucleotide sequence ID" value="NZ_JAFNJU010000001.1"/>
</dbReference>
<dbReference type="Proteomes" id="UP000664218">
    <property type="component" value="Unassembled WGS sequence"/>
</dbReference>
<comment type="caution">
    <text evidence="1">The sequence shown here is derived from an EMBL/GenBank/DDBJ whole genome shotgun (WGS) entry which is preliminary data.</text>
</comment>
<organism evidence="1 2">
    <name type="scientific">Proteiniclasticum aestuarii</name>
    <dbReference type="NCBI Taxonomy" id="2817862"/>
    <lineage>
        <taxon>Bacteria</taxon>
        <taxon>Bacillati</taxon>
        <taxon>Bacillota</taxon>
        <taxon>Clostridia</taxon>
        <taxon>Eubacteriales</taxon>
        <taxon>Clostridiaceae</taxon>
        <taxon>Proteiniclasticum</taxon>
    </lineage>
</organism>
<protein>
    <submittedName>
        <fullName evidence="1">FeoB-associated Cys-rich membrane protein</fullName>
    </submittedName>
</protein>
<evidence type="ECO:0000313" key="1">
    <source>
        <dbReference type="EMBL" id="MBO1263884.1"/>
    </source>
</evidence>
<name>A0A939H7H0_9CLOT</name>